<evidence type="ECO:0000256" key="1">
    <source>
        <dbReference type="ARBA" id="ARBA00010928"/>
    </source>
</evidence>
<reference evidence="8 9" key="1">
    <citation type="journal article" date="2016" name="Mol. Biol. Evol.">
        <title>Comparative Genomics of Early-Diverging Mushroom-Forming Fungi Provides Insights into the Origins of Lignocellulose Decay Capabilities.</title>
        <authorList>
            <person name="Nagy L.G."/>
            <person name="Riley R."/>
            <person name="Tritt A."/>
            <person name="Adam C."/>
            <person name="Daum C."/>
            <person name="Floudas D."/>
            <person name="Sun H."/>
            <person name="Yadav J.S."/>
            <person name="Pangilinan J."/>
            <person name="Larsson K.H."/>
            <person name="Matsuura K."/>
            <person name="Barry K."/>
            <person name="Labutti K."/>
            <person name="Kuo R."/>
            <person name="Ohm R.A."/>
            <person name="Bhattacharya S.S."/>
            <person name="Shirouzu T."/>
            <person name="Yoshinaga Y."/>
            <person name="Martin F.M."/>
            <person name="Grigoriev I.V."/>
            <person name="Hibbett D.S."/>
        </authorList>
    </citation>
    <scope>NUCLEOTIDE SEQUENCE [LARGE SCALE GENOMIC DNA]</scope>
    <source>
        <strain evidence="8 9">HHB12029</strain>
    </source>
</reference>
<feature type="domain" description="Gfo/Idh/MocA-like oxidoreductase N-terminal" evidence="6">
    <location>
        <begin position="30"/>
        <end position="148"/>
    </location>
</feature>
<evidence type="ECO:0000313" key="8">
    <source>
        <dbReference type="EMBL" id="KZW02292.1"/>
    </source>
</evidence>
<keyword evidence="2" id="KW-0560">Oxidoreductase</keyword>
<evidence type="ECO:0000259" key="7">
    <source>
        <dbReference type="Pfam" id="PF22725"/>
    </source>
</evidence>
<feature type="domain" description="GFO/IDH/MocA-like oxidoreductase" evidence="7">
    <location>
        <begin position="160"/>
        <end position="285"/>
    </location>
</feature>
<protein>
    <recommendedName>
        <fullName evidence="3">D-xylose 1-dehydrogenase (NADP(+), D-xylono-1,5-lactone-forming)</fullName>
        <ecNumber evidence="3">1.1.1.179</ecNumber>
    </recommendedName>
    <alternativeName>
        <fullName evidence="4">D-xylose-NADP dehydrogenase</fullName>
    </alternativeName>
</protein>
<keyword evidence="9" id="KW-1185">Reference proteome</keyword>
<dbReference type="Gene3D" id="3.30.360.10">
    <property type="entry name" value="Dihydrodipicolinate Reductase, domain 2"/>
    <property type="match status" value="1"/>
</dbReference>
<dbReference type="AlphaFoldDB" id="A0A165PK81"/>
<dbReference type="GO" id="GO:0000166">
    <property type="term" value="F:nucleotide binding"/>
    <property type="evidence" value="ECO:0007669"/>
    <property type="project" value="InterPro"/>
</dbReference>
<dbReference type="InterPro" id="IPR000683">
    <property type="entry name" value="Gfo/Idh/MocA-like_OxRdtase_N"/>
</dbReference>
<proteinExistence type="inferred from homology"/>
<dbReference type="InterPro" id="IPR036291">
    <property type="entry name" value="NAD(P)-bd_dom_sf"/>
</dbReference>
<evidence type="ECO:0000256" key="3">
    <source>
        <dbReference type="ARBA" id="ARBA00038984"/>
    </source>
</evidence>
<evidence type="ECO:0000256" key="4">
    <source>
        <dbReference type="ARBA" id="ARBA00042988"/>
    </source>
</evidence>
<sequence>MTGLFDFIALIKRNYTVLHPPVVPKDADALRIGILGAARIAPEALLRPALSHPGIVVAAVAARNPARAREFAQKHGIPQVFNSYQELLDSPDIDAVYNPLPNGLHFEWTMKAIAAGKHVLLEKPSCNTAAETRRVFEYAEEKGVIVLEAFHYRWHPAGLRVREIVQSGELGAVKSLQATLTLPNGWFPKDDVRYDWSMGGGCMMDMGVYPLSFIRWVLNAEPVSVISAESLPAHTSTPSAPLDRATTAVLAFPNDVTASFRVDCQTPLLWDFMPKIEMKIECELGSVFFQNFVQPTPYHFITVKRHGKRATTEKVYSPGPLSQNKHKGEDWWSTYRYQLEAFVDKVRGREPVYWMTGEDSIKQMEAVEMVYRKSGMGARPASTYVH</sequence>
<evidence type="ECO:0000256" key="5">
    <source>
        <dbReference type="ARBA" id="ARBA00049233"/>
    </source>
</evidence>
<comment type="similarity">
    <text evidence="1">Belongs to the Gfo/Idh/MocA family.</text>
</comment>
<dbReference type="Proteomes" id="UP000077266">
    <property type="component" value="Unassembled WGS sequence"/>
</dbReference>
<dbReference type="GO" id="GO:0047837">
    <property type="term" value="F:D-xylose 1-dehydrogenase (NADP+) activity"/>
    <property type="evidence" value="ECO:0007669"/>
    <property type="project" value="UniProtKB-EC"/>
</dbReference>
<dbReference type="STRING" id="1314781.A0A165PK81"/>
<evidence type="ECO:0000313" key="9">
    <source>
        <dbReference type="Proteomes" id="UP000077266"/>
    </source>
</evidence>
<dbReference type="EMBL" id="KV425889">
    <property type="protein sequence ID" value="KZW02292.1"/>
    <property type="molecule type" value="Genomic_DNA"/>
</dbReference>
<organism evidence="8 9">
    <name type="scientific">Exidia glandulosa HHB12029</name>
    <dbReference type="NCBI Taxonomy" id="1314781"/>
    <lineage>
        <taxon>Eukaryota</taxon>
        <taxon>Fungi</taxon>
        <taxon>Dikarya</taxon>
        <taxon>Basidiomycota</taxon>
        <taxon>Agaricomycotina</taxon>
        <taxon>Agaricomycetes</taxon>
        <taxon>Auriculariales</taxon>
        <taxon>Exidiaceae</taxon>
        <taxon>Exidia</taxon>
    </lineage>
</organism>
<dbReference type="OrthoDB" id="64915at2759"/>
<dbReference type="Gene3D" id="3.40.50.720">
    <property type="entry name" value="NAD(P)-binding Rossmann-like Domain"/>
    <property type="match status" value="1"/>
</dbReference>
<dbReference type="SUPFAM" id="SSF55347">
    <property type="entry name" value="Glyceraldehyde-3-phosphate dehydrogenase-like, C-terminal domain"/>
    <property type="match status" value="1"/>
</dbReference>
<gene>
    <name evidence="8" type="ORF">EXIGLDRAFT_484459</name>
</gene>
<comment type="catalytic activity">
    <reaction evidence="5">
        <text>D-xylose + NADP(+) = D-xylono-1,5-lactone + NADPH + H(+)</text>
        <dbReference type="Rhea" id="RHEA:22000"/>
        <dbReference type="ChEBI" id="CHEBI:15378"/>
        <dbReference type="ChEBI" id="CHEBI:15867"/>
        <dbReference type="ChEBI" id="CHEBI:53455"/>
        <dbReference type="ChEBI" id="CHEBI:57783"/>
        <dbReference type="ChEBI" id="CHEBI:58349"/>
        <dbReference type="EC" id="1.1.1.179"/>
    </reaction>
</comment>
<dbReference type="PANTHER" id="PTHR22604:SF105">
    <property type="entry name" value="TRANS-1,2-DIHYDROBENZENE-1,2-DIOL DEHYDROGENASE"/>
    <property type="match status" value="1"/>
</dbReference>
<dbReference type="InterPro" id="IPR055170">
    <property type="entry name" value="GFO_IDH_MocA-like_dom"/>
</dbReference>
<accession>A0A165PK81</accession>
<evidence type="ECO:0000256" key="2">
    <source>
        <dbReference type="ARBA" id="ARBA00023002"/>
    </source>
</evidence>
<evidence type="ECO:0000259" key="6">
    <source>
        <dbReference type="Pfam" id="PF01408"/>
    </source>
</evidence>
<dbReference type="Pfam" id="PF22725">
    <property type="entry name" value="GFO_IDH_MocA_C3"/>
    <property type="match status" value="1"/>
</dbReference>
<dbReference type="InParanoid" id="A0A165PK81"/>
<dbReference type="SUPFAM" id="SSF51735">
    <property type="entry name" value="NAD(P)-binding Rossmann-fold domains"/>
    <property type="match status" value="1"/>
</dbReference>
<dbReference type="PANTHER" id="PTHR22604">
    <property type="entry name" value="OXIDOREDUCTASES"/>
    <property type="match status" value="1"/>
</dbReference>
<name>A0A165PK81_EXIGL</name>
<dbReference type="InterPro" id="IPR050984">
    <property type="entry name" value="Gfo/Idh/MocA_domain"/>
</dbReference>
<dbReference type="Pfam" id="PF01408">
    <property type="entry name" value="GFO_IDH_MocA"/>
    <property type="match status" value="1"/>
</dbReference>
<dbReference type="EC" id="1.1.1.179" evidence="3"/>